<organism evidence="1 2">
    <name type="scientific">Owenia fusiformis</name>
    <name type="common">Polychaete worm</name>
    <dbReference type="NCBI Taxonomy" id="6347"/>
    <lineage>
        <taxon>Eukaryota</taxon>
        <taxon>Metazoa</taxon>
        <taxon>Spiralia</taxon>
        <taxon>Lophotrochozoa</taxon>
        <taxon>Annelida</taxon>
        <taxon>Polychaeta</taxon>
        <taxon>Sedentaria</taxon>
        <taxon>Canalipalpata</taxon>
        <taxon>Sabellida</taxon>
        <taxon>Oweniida</taxon>
        <taxon>Oweniidae</taxon>
        <taxon>Owenia</taxon>
    </lineage>
</organism>
<sequence>MMELDSLGNVVVATLDEKKAPISIVVKQKDGKCSAEEVFKKACKALGLKEKSTKYFTLLQGSAYPIKKFNHTDEIDCKIKDLTIQKWCFDQAAEKSLLTKDEIALHLVFIQAQNAIKKGFLKCTSEQTHKLEEFLDPSFHLENQYVALCQNLSLYNHAVISPCSLCVTLQTQNIKIDKDIKFTLLVGLKGLELCTDTQRYWVAWPNIKSWFREKKQESIGYQMQSNDGVVHLLHFATNQAPYLLAVTMEIIKVLQREQDEHIFMETSMVKKHDEVMTHWDNSLFNPDMTKNSVQSNNDSGAINLAHIDDIKAQ</sequence>
<evidence type="ECO:0000313" key="1">
    <source>
        <dbReference type="EMBL" id="CAH1787605.1"/>
    </source>
</evidence>
<dbReference type="Gene3D" id="1.20.80.60">
    <property type="match status" value="1"/>
</dbReference>
<accession>A0A8J1V257</accession>
<protein>
    <submittedName>
        <fullName evidence="1">Uncharacterized protein</fullName>
    </submittedName>
</protein>
<reference evidence="1" key="1">
    <citation type="submission" date="2022-03" db="EMBL/GenBank/DDBJ databases">
        <authorList>
            <person name="Martin C."/>
        </authorList>
    </citation>
    <scope>NUCLEOTIDE SEQUENCE</scope>
</reference>
<name>A0A8J1V257_OWEFU</name>
<proteinExistence type="predicted"/>
<dbReference type="OrthoDB" id="6022170at2759"/>
<gene>
    <name evidence="1" type="ORF">OFUS_LOCUS13264</name>
</gene>
<keyword evidence="2" id="KW-1185">Reference proteome</keyword>
<dbReference type="Proteomes" id="UP000749559">
    <property type="component" value="Unassembled WGS sequence"/>
</dbReference>
<dbReference type="EMBL" id="CAIIXF020000006">
    <property type="protein sequence ID" value="CAH1787605.1"/>
    <property type="molecule type" value="Genomic_DNA"/>
</dbReference>
<evidence type="ECO:0000313" key="2">
    <source>
        <dbReference type="Proteomes" id="UP000749559"/>
    </source>
</evidence>
<comment type="caution">
    <text evidence="1">The sequence shown here is derived from an EMBL/GenBank/DDBJ whole genome shotgun (WGS) entry which is preliminary data.</text>
</comment>
<dbReference type="AlphaFoldDB" id="A0A8J1V257"/>